<keyword evidence="11" id="KW-1185">Reference proteome</keyword>
<sequence>MTTVWAGLATGAIYSLVAIGYNVVLLASGTFNFAHAQLLMVGTFLAYAGAVTFGLPVVPTVLLAAVGVAGIALVEERVAIRPLLGRADRHGTLITTVGAATILDGLAAAIWGRQPLTVPSVLPDEPLTLLGGTLRPVDLALIGLTLVVGVGLHLWSRHTLTGLASLASAEDRDAASARGINVRLLGVGAFAVAGAIAGAFGLLVGARTYAVFDLGHSLALFGFVAIAIGGSGSQLGGLIGGFATGLVYAFAARYIGAAYPQLVVFGVFLLILFLRPRGLFGTALERRV</sequence>
<dbReference type="AlphaFoldDB" id="A0A5J5JYG9"/>
<evidence type="ECO:0000256" key="2">
    <source>
        <dbReference type="ARBA" id="ARBA00022448"/>
    </source>
</evidence>
<name>A0A5J5JYG9_9ACTN</name>
<dbReference type="GO" id="GO:0005886">
    <property type="term" value="C:plasma membrane"/>
    <property type="evidence" value="ECO:0007669"/>
    <property type="project" value="UniProtKB-SubCell"/>
</dbReference>
<proteinExistence type="inferred from homology"/>
<dbReference type="GO" id="GO:0006865">
    <property type="term" value="P:amino acid transport"/>
    <property type="evidence" value="ECO:0007669"/>
    <property type="project" value="UniProtKB-KW"/>
</dbReference>
<feature type="transmembrane region" description="Helical" evidence="9">
    <location>
        <begin position="257"/>
        <end position="274"/>
    </location>
</feature>
<dbReference type="Proteomes" id="UP000327011">
    <property type="component" value="Unassembled WGS sequence"/>
</dbReference>
<comment type="caution">
    <text evidence="10">The sequence shown here is derived from an EMBL/GenBank/DDBJ whole genome shotgun (WGS) entry which is preliminary data.</text>
</comment>
<evidence type="ECO:0000256" key="9">
    <source>
        <dbReference type="SAM" id="Phobius"/>
    </source>
</evidence>
<evidence type="ECO:0000256" key="6">
    <source>
        <dbReference type="ARBA" id="ARBA00022989"/>
    </source>
</evidence>
<evidence type="ECO:0000256" key="7">
    <source>
        <dbReference type="ARBA" id="ARBA00023136"/>
    </source>
</evidence>
<keyword evidence="4 9" id="KW-0812">Transmembrane</keyword>
<keyword evidence="6 9" id="KW-1133">Transmembrane helix</keyword>
<dbReference type="InterPro" id="IPR052157">
    <property type="entry name" value="BCAA_transport_permease"/>
</dbReference>
<feature type="transmembrane region" description="Helical" evidence="9">
    <location>
        <begin position="6"/>
        <end position="26"/>
    </location>
</feature>
<keyword evidence="7 9" id="KW-0472">Membrane</keyword>
<comment type="subcellular location">
    <subcellularLocation>
        <location evidence="1">Cell membrane</location>
        <topology evidence="1">Multi-pass membrane protein</topology>
    </subcellularLocation>
</comment>
<protein>
    <submittedName>
        <fullName evidence="10">Branched-chain amino acid ABC transporter permease</fullName>
    </submittedName>
</protein>
<evidence type="ECO:0000256" key="3">
    <source>
        <dbReference type="ARBA" id="ARBA00022475"/>
    </source>
</evidence>
<keyword evidence="5" id="KW-0029">Amino-acid transport</keyword>
<dbReference type="PANTHER" id="PTHR11795">
    <property type="entry name" value="BRANCHED-CHAIN AMINO ACID TRANSPORT SYSTEM PERMEASE PROTEIN LIVH"/>
    <property type="match status" value="1"/>
</dbReference>
<feature type="transmembrane region" description="Helical" evidence="9">
    <location>
        <begin position="92"/>
        <end position="112"/>
    </location>
</feature>
<dbReference type="InterPro" id="IPR001851">
    <property type="entry name" value="ABC_transp_permease"/>
</dbReference>
<dbReference type="EMBL" id="VYTZ01000009">
    <property type="protein sequence ID" value="KAA9375901.1"/>
    <property type="molecule type" value="Genomic_DNA"/>
</dbReference>
<evidence type="ECO:0000256" key="1">
    <source>
        <dbReference type="ARBA" id="ARBA00004651"/>
    </source>
</evidence>
<keyword evidence="3" id="KW-1003">Cell membrane</keyword>
<dbReference type="RefSeq" id="WP_150936330.1">
    <property type="nucleotide sequence ID" value="NZ_VYTZ01000009.1"/>
</dbReference>
<comment type="similarity">
    <text evidence="8">Belongs to the binding-protein-dependent transport system permease family. LivHM subfamily.</text>
</comment>
<keyword evidence="2" id="KW-0813">Transport</keyword>
<evidence type="ECO:0000256" key="4">
    <source>
        <dbReference type="ARBA" id="ARBA00022692"/>
    </source>
</evidence>
<accession>A0A5J5JYG9</accession>
<feature type="transmembrane region" description="Helical" evidence="9">
    <location>
        <begin position="182"/>
        <end position="203"/>
    </location>
</feature>
<gene>
    <name evidence="10" type="ORF">F5972_24555</name>
</gene>
<dbReference type="CDD" id="cd06582">
    <property type="entry name" value="TM_PBP1_LivH_like"/>
    <property type="match status" value="1"/>
</dbReference>
<evidence type="ECO:0000256" key="8">
    <source>
        <dbReference type="ARBA" id="ARBA00037998"/>
    </source>
</evidence>
<organism evidence="10 11">
    <name type="scientific">Microbispora cellulosiformans</name>
    <dbReference type="NCBI Taxonomy" id="2614688"/>
    <lineage>
        <taxon>Bacteria</taxon>
        <taxon>Bacillati</taxon>
        <taxon>Actinomycetota</taxon>
        <taxon>Actinomycetes</taxon>
        <taxon>Streptosporangiales</taxon>
        <taxon>Streptosporangiaceae</taxon>
        <taxon>Microbispora</taxon>
    </lineage>
</organism>
<feature type="transmembrane region" description="Helical" evidence="9">
    <location>
        <begin position="132"/>
        <end position="155"/>
    </location>
</feature>
<dbReference type="PANTHER" id="PTHR11795:SF450">
    <property type="entry name" value="ABC TRANSPORTER PERMEASE PROTEIN"/>
    <property type="match status" value="1"/>
</dbReference>
<evidence type="ECO:0000256" key="5">
    <source>
        <dbReference type="ARBA" id="ARBA00022970"/>
    </source>
</evidence>
<evidence type="ECO:0000313" key="10">
    <source>
        <dbReference type="EMBL" id="KAA9375901.1"/>
    </source>
</evidence>
<dbReference type="GO" id="GO:0022857">
    <property type="term" value="F:transmembrane transporter activity"/>
    <property type="evidence" value="ECO:0007669"/>
    <property type="project" value="InterPro"/>
</dbReference>
<evidence type="ECO:0000313" key="11">
    <source>
        <dbReference type="Proteomes" id="UP000327011"/>
    </source>
</evidence>
<dbReference type="Pfam" id="PF02653">
    <property type="entry name" value="BPD_transp_2"/>
    <property type="match status" value="1"/>
</dbReference>
<reference evidence="10 11" key="1">
    <citation type="submission" date="2019-09" db="EMBL/GenBank/DDBJ databases">
        <title>Screening of Novel Bioactive Compounds from Soil-Associated.</title>
        <authorList>
            <person name="Gong X."/>
        </authorList>
    </citation>
    <scope>NUCLEOTIDE SEQUENCE [LARGE SCALE GENOMIC DNA]</scope>
    <source>
        <strain evidence="10 11">Gxj-6</strain>
    </source>
</reference>